<dbReference type="SUPFAM" id="SSF51445">
    <property type="entry name" value="(Trans)glycosidases"/>
    <property type="match status" value="1"/>
</dbReference>
<evidence type="ECO:0000256" key="4">
    <source>
        <dbReference type="ARBA" id="ARBA00022842"/>
    </source>
</evidence>
<evidence type="ECO:0000256" key="1">
    <source>
        <dbReference type="ARBA" id="ARBA00001946"/>
    </source>
</evidence>
<evidence type="ECO:0000313" key="8">
    <source>
        <dbReference type="EMBL" id="UZX26747.1"/>
    </source>
</evidence>
<dbReference type="Pfam" id="PF00702">
    <property type="entry name" value="Hydrolase"/>
    <property type="match status" value="1"/>
</dbReference>
<dbReference type="Proteomes" id="UP001164506">
    <property type="component" value="Chromosome"/>
</dbReference>
<dbReference type="SUPFAM" id="SSF56784">
    <property type="entry name" value="HAD-like"/>
    <property type="match status" value="1"/>
</dbReference>
<dbReference type="Pfam" id="PF01301">
    <property type="entry name" value="Glyco_hydro_35"/>
    <property type="match status" value="1"/>
</dbReference>
<feature type="region of interest" description="Disordered" evidence="6">
    <location>
        <begin position="74"/>
        <end position="132"/>
    </location>
</feature>
<dbReference type="InterPro" id="IPR017853">
    <property type="entry name" value="GH"/>
</dbReference>
<dbReference type="Gene3D" id="3.20.20.80">
    <property type="entry name" value="Glycosidases"/>
    <property type="match status" value="1"/>
</dbReference>
<protein>
    <submittedName>
        <fullName evidence="8">HAD-IA family hydrolase</fullName>
    </submittedName>
</protein>
<comment type="cofactor">
    <cofactor evidence="1">
        <name>Mg(2+)</name>
        <dbReference type="ChEBI" id="CHEBI:18420"/>
    </cofactor>
</comment>
<keyword evidence="3" id="KW-0479">Metal-binding</keyword>
<dbReference type="PROSITE" id="PS01182">
    <property type="entry name" value="GLYCOSYL_HYDROL_F35"/>
    <property type="match status" value="1"/>
</dbReference>
<keyword evidence="9" id="KW-1185">Reference proteome</keyword>
<dbReference type="InterPro" id="IPR036412">
    <property type="entry name" value="HAD-like_sf"/>
</dbReference>
<comment type="similarity">
    <text evidence="2">Belongs to the HAD-like hydrolase superfamily. CbbY/CbbZ/Gph/YieH family.</text>
</comment>
<dbReference type="SFLD" id="SFLDG01129">
    <property type="entry name" value="C1.5:_HAD__Beta-PGM__Phosphata"/>
    <property type="match status" value="1"/>
</dbReference>
<gene>
    <name evidence="8" type="ORF">LDH80_36245</name>
</gene>
<dbReference type="NCBIfam" id="TIGR01509">
    <property type="entry name" value="HAD-SF-IA-v3"/>
    <property type="match status" value="1"/>
</dbReference>
<dbReference type="InterPro" id="IPR006439">
    <property type="entry name" value="HAD-SF_hydro_IA"/>
</dbReference>
<keyword evidence="4" id="KW-0460">Magnesium</keyword>
<dbReference type="SFLD" id="SFLDS00003">
    <property type="entry name" value="Haloacid_Dehalogenase"/>
    <property type="match status" value="1"/>
</dbReference>
<dbReference type="PANTHER" id="PTHR46193">
    <property type="entry name" value="6-PHOSPHOGLUCONATE PHOSPHATASE"/>
    <property type="match status" value="1"/>
</dbReference>
<sequence>MPPLHPCLGSDGGPVLAVQVENEYGAYGDDTAYLADIAAMLRRHGVDVPVLTRDRPAGLARGGLDGVLAAADFGSRTAAGPSPPPSSGPEPTRSPSSNSTPPRPPSPLPRHARPRSHRGVSRRPFVPTTGEAPVPTELQAVLFDMDGTLVDTERLWLRTVEEEALGLGLVLTDADLASVLGRAVEDCAEHLAARAAGRAEPSRLGASLERRFTELVRERVDPLPGAVELLAALHAAGVPTALVSASPRPVVDTVLDVLGRHRFATSVAEGETPRTKPFPDPYRAALTILGADPARCVAVEDTPTGVASAEAAGCAVVAVPSYAVIPPAPRRTVVHGLPDVDLGLLRRAAAS</sequence>
<dbReference type="GeneID" id="95605008"/>
<keyword evidence="8" id="KW-0378">Hydrolase</keyword>
<feature type="domain" description="Glycoside hydrolase 35 catalytic" evidence="7">
    <location>
        <begin position="4"/>
        <end position="77"/>
    </location>
</feature>
<organism evidence="8 9">
    <name type="scientific">Streptomyces tanashiensis</name>
    <dbReference type="NCBI Taxonomy" id="67367"/>
    <lineage>
        <taxon>Bacteria</taxon>
        <taxon>Bacillati</taxon>
        <taxon>Actinomycetota</taxon>
        <taxon>Actinomycetes</taxon>
        <taxon>Kitasatosporales</taxon>
        <taxon>Streptomycetaceae</taxon>
        <taxon>Streptomyces</taxon>
    </lineage>
</organism>
<dbReference type="InterPro" id="IPR023214">
    <property type="entry name" value="HAD_sf"/>
</dbReference>
<dbReference type="InterPro" id="IPR019801">
    <property type="entry name" value="Glyco_hydro_35_CS"/>
</dbReference>
<accession>A0ABY6R9N8</accession>
<reference evidence="8" key="1">
    <citation type="submission" date="2021-09" db="EMBL/GenBank/DDBJ databases">
        <title>Complete genome sequence and metabolic characterization of Streptomyces tanashiensis DSM 731 the producer of antibacterial Kalafungin and diverse secondary metabolites.</title>
        <authorList>
            <person name="Abbasi M.N."/>
            <person name="Anwar M.N."/>
            <person name="Alam K."/>
            <person name="Shoaib M."/>
            <person name="Lin Z."/>
            <person name="Hayat M."/>
            <person name="Ali M.I."/>
            <person name="Malik H.M.T."/>
            <person name="Ahmed I."/>
            <person name="Li A."/>
            <person name="Hailong Wang H."/>
            <person name="Zhang Y."/>
        </authorList>
    </citation>
    <scope>NUCLEOTIDE SEQUENCE</scope>
    <source>
        <strain evidence="8">Kala</strain>
    </source>
</reference>
<dbReference type="PANTHER" id="PTHR46193:SF18">
    <property type="entry name" value="HEXITOL PHOSPHATASE B"/>
    <property type="match status" value="1"/>
</dbReference>
<evidence type="ECO:0000259" key="7">
    <source>
        <dbReference type="Pfam" id="PF01301"/>
    </source>
</evidence>
<dbReference type="InterPro" id="IPR031330">
    <property type="entry name" value="Gly_Hdrlase_35_cat"/>
</dbReference>
<evidence type="ECO:0000256" key="6">
    <source>
        <dbReference type="SAM" id="MobiDB-lite"/>
    </source>
</evidence>
<proteinExistence type="inferred from homology"/>
<dbReference type="RefSeq" id="WP_267260551.1">
    <property type="nucleotide sequence ID" value="NZ_CP084204.1"/>
</dbReference>
<dbReference type="PRINTS" id="PR00413">
    <property type="entry name" value="HADHALOGNASE"/>
</dbReference>
<dbReference type="InterPro" id="IPR023198">
    <property type="entry name" value="PGP-like_dom2"/>
</dbReference>
<dbReference type="Gene3D" id="1.10.150.240">
    <property type="entry name" value="Putative phosphatase, domain 2"/>
    <property type="match status" value="1"/>
</dbReference>
<dbReference type="CDD" id="cd07505">
    <property type="entry name" value="HAD_BPGM-like"/>
    <property type="match status" value="1"/>
</dbReference>
<name>A0ABY6R9N8_9ACTN</name>
<keyword evidence="5" id="KW-0119">Carbohydrate metabolism</keyword>
<evidence type="ECO:0000256" key="2">
    <source>
        <dbReference type="ARBA" id="ARBA00006171"/>
    </source>
</evidence>
<evidence type="ECO:0000313" key="9">
    <source>
        <dbReference type="Proteomes" id="UP001164506"/>
    </source>
</evidence>
<dbReference type="GO" id="GO:0016787">
    <property type="term" value="F:hydrolase activity"/>
    <property type="evidence" value="ECO:0007669"/>
    <property type="project" value="UniProtKB-KW"/>
</dbReference>
<evidence type="ECO:0000256" key="3">
    <source>
        <dbReference type="ARBA" id="ARBA00022723"/>
    </source>
</evidence>
<dbReference type="EMBL" id="CP084204">
    <property type="protein sequence ID" value="UZX26747.1"/>
    <property type="molecule type" value="Genomic_DNA"/>
</dbReference>
<feature type="compositionally biased region" description="Low complexity" evidence="6">
    <location>
        <begin position="89"/>
        <end position="100"/>
    </location>
</feature>
<evidence type="ECO:0000256" key="5">
    <source>
        <dbReference type="ARBA" id="ARBA00023277"/>
    </source>
</evidence>
<dbReference type="InterPro" id="IPR051600">
    <property type="entry name" value="Beta-PGM-like"/>
</dbReference>
<dbReference type="Gene3D" id="3.40.50.1000">
    <property type="entry name" value="HAD superfamily/HAD-like"/>
    <property type="match status" value="1"/>
</dbReference>
<feature type="compositionally biased region" description="Basic residues" evidence="6">
    <location>
        <begin position="110"/>
        <end position="121"/>
    </location>
</feature>